<proteinExistence type="predicted"/>
<comment type="caution">
    <text evidence="1">The sequence shown here is derived from an EMBL/GenBank/DDBJ whole genome shotgun (WGS) entry which is preliminary data.</text>
</comment>
<reference evidence="1" key="1">
    <citation type="submission" date="2021-03" db="EMBL/GenBank/DDBJ databases">
        <title>Evolutionary priming and transition to the ectomycorrhizal habit in an iconic lineage of mushroom-forming fungi: is preadaptation a requirement?</title>
        <authorList>
            <consortium name="DOE Joint Genome Institute"/>
            <person name="Looney B.P."/>
            <person name="Miyauchi S."/>
            <person name="Morin E."/>
            <person name="Drula E."/>
            <person name="Courty P.E."/>
            <person name="Chicoki N."/>
            <person name="Fauchery L."/>
            <person name="Kohler A."/>
            <person name="Kuo A."/>
            <person name="LaButti K."/>
            <person name="Pangilinan J."/>
            <person name="Lipzen A."/>
            <person name="Riley R."/>
            <person name="Andreopoulos W."/>
            <person name="He G."/>
            <person name="Johnson J."/>
            <person name="Barry K.W."/>
            <person name="Grigoriev I.V."/>
            <person name="Nagy L."/>
            <person name="Hibbett D."/>
            <person name="Henrissat B."/>
            <person name="Matheny P.B."/>
            <person name="Labbe J."/>
            <person name="Martin A.F."/>
        </authorList>
    </citation>
    <scope>NUCLEOTIDE SEQUENCE</scope>
    <source>
        <strain evidence="1">BPL698</strain>
    </source>
</reference>
<dbReference type="EMBL" id="JAGFNK010000189">
    <property type="protein sequence ID" value="KAI9460341.1"/>
    <property type="molecule type" value="Genomic_DNA"/>
</dbReference>
<name>A0ACC0U316_9AGAM</name>
<evidence type="ECO:0000313" key="1">
    <source>
        <dbReference type="EMBL" id="KAI9460341.1"/>
    </source>
</evidence>
<evidence type="ECO:0000313" key="2">
    <source>
        <dbReference type="Proteomes" id="UP001207468"/>
    </source>
</evidence>
<gene>
    <name evidence="1" type="ORF">F5148DRAFT_1150733</name>
</gene>
<organism evidence="1 2">
    <name type="scientific">Russula earlei</name>
    <dbReference type="NCBI Taxonomy" id="71964"/>
    <lineage>
        <taxon>Eukaryota</taxon>
        <taxon>Fungi</taxon>
        <taxon>Dikarya</taxon>
        <taxon>Basidiomycota</taxon>
        <taxon>Agaricomycotina</taxon>
        <taxon>Agaricomycetes</taxon>
        <taxon>Russulales</taxon>
        <taxon>Russulaceae</taxon>
        <taxon>Russula</taxon>
    </lineage>
</organism>
<accession>A0ACC0U316</accession>
<dbReference type="Proteomes" id="UP001207468">
    <property type="component" value="Unassembled WGS sequence"/>
</dbReference>
<sequence>MSNSLMRRTLLGLFPLLVRILLRHYYSKLVKGNGKGKAVPLRRKELMYDAAFSITRNFMDTTTSHTVEEMQRLSQLRMPLPPSVHVVRIAVPLSCCAEAAHVLMNVFGGEREAKRVLGGVRWWQVRAGDQGIEAEWIMEKKDWQQSTRRETSTATPADNEGTNGSGSRVHIAGSALPKDRHVCTGSTDDCGCIPTGDGRDEMSSVGSWRWVLFRQRGPGKAYAPALCAQDTGASARLAPQYPFPCALQDFLASYLFLIQPPAGAAHRPVKPCNIIIGGDSAGGGLSIALLQVIRDAGLPQPAGAVLVSPWCDLFHTFPSIFLNTDTDVVPATGLTLFKPSALWPPPSDDVHLKMRELLHSSTLGVEHHKSLSEAEATANTADQLDIQPRFKLYPATTASSELDDTLLVKGEDGNPLLITRQIQLYTTNALLKHPLVSPVLAYLGGLPPLFIVASDREVLRDEIIYTAHRAANPANFPVSEEAKQLYPALVGVEGRLKPTMVHLQVYDDAAHVLPLAFGATTPAKYCYRAITTFIKHVTNMPPTAELQRQKRPPAFRQSDTILEEAVASPIAPSPLGLDRPGAPSQTKERSLSRPKGLSRITSYFRGGSHLFSKSPRSLSDVEDEDALEDILAGDPMVYYGGWAKSSEHQDMIRERVSIRGAIRPLEAEQDLPALQVVPERLGAISELWIHRYIAGTDLHKKKFAVHIKQLAKLHERAIANLHQTSVPHSTKEKATASVSPGWCLAWALEADECPPPSSLVARRDIAEVLVSAGGAKKCRWKRAHRSLSEKEHNLETKGSARVCRCGLDLAETRPYGMRNCRVPRHLKYGVGFEGQPTEYSLAKQNIISADSSIRAGDGGWGRPREEHQICIWFLRLLISMHKTHYYMQSHEYQSSIHLRVAHMENGMRVK</sequence>
<protein>
    <submittedName>
        <fullName evidence="1">Uncharacterized protein</fullName>
    </submittedName>
</protein>
<keyword evidence="2" id="KW-1185">Reference proteome</keyword>